<dbReference type="InterPro" id="IPR010131">
    <property type="entry name" value="MdtP/NodT-like"/>
</dbReference>
<organism evidence="3 4">
    <name type="scientific">Herbaspirillum frisingense</name>
    <dbReference type="NCBI Taxonomy" id="92645"/>
    <lineage>
        <taxon>Bacteria</taxon>
        <taxon>Pseudomonadati</taxon>
        <taxon>Pseudomonadota</taxon>
        <taxon>Betaproteobacteria</taxon>
        <taxon>Burkholderiales</taxon>
        <taxon>Oxalobacteraceae</taxon>
        <taxon>Herbaspirillum</taxon>
    </lineage>
</organism>
<keyword evidence="2" id="KW-0449">Lipoprotein</keyword>
<evidence type="ECO:0000313" key="4">
    <source>
        <dbReference type="Proteomes" id="UP000462435"/>
    </source>
</evidence>
<comment type="similarity">
    <text evidence="1 2">Belongs to the outer membrane factor (OMF) (TC 1.B.17) family.</text>
</comment>
<dbReference type="SUPFAM" id="SSF56954">
    <property type="entry name" value="Outer membrane efflux proteins (OEP)"/>
    <property type="match status" value="1"/>
</dbReference>
<protein>
    <submittedName>
        <fullName evidence="3">Outer membrane protein OprJ</fullName>
    </submittedName>
</protein>
<accession>A0A7V8FYL8</accession>
<dbReference type="InterPro" id="IPR003423">
    <property type="entry name" value="OMP_efflux"/>
</dbReference>
<reference evidence="4" key="1">
    <citation type="journal article" date="2020" name="MBio">
        <title>Horizontal gene transfer to a defensive symbiont with a reduced genome amongst a multipartite beetle microbiome.</title>
        <authorList>
            <person name="Waterworth S.C."/>
            <person name="Florez L.V."/>
            <person name="Rees E.R."/>
            <person name="Hertweck C."/>
            <person name="Kaltenpoth M."/>
            <person name="Kwan J.C."/>
        </authorList>
    </citation>
    <scope>NUCLEOTIDE SEQUENCE [LARGE SCALE GENOMIC DNA]</scope>
</reference>
<dbReference type="GO" id="GO:0005886">
    <property type="term" value="C:plasma membrane"/>
    <property type="evidence" value="ECO:0007669"/>
    <property type="project" value="UniProtKB-SubCell"/>
</dbReference>
<evidence type="ECO:0000313" key="3">
    <source>
        <dbReference type="EMBL" id="KAF1046047.1"/>
    </source>
</evidence>
<dbReference type="Proteomes" id="UP000462435">
    <property type="component" value="Unassembled WGS sequence"/>
</dbReference>
<dbReference type="PANTHER" id="PTHR30203:SF29">
    <property type="entry name" value="PROTEIN CYAE"/>
    <property type="match status" value="1"/>
</dbReference>
<dbReference type="Pfam" id="PF02321">
    <property type="entry name" value="OEP"/>
    <property type="match status" value="2"/>
</dbReference>
<evidence type="ECO:0000256" key="2">
    <source>
        <dbReference type="RuleBase" id="RU362097"/>
    </source>
</evidence>
<dbReference type="AlphaFoldDB" id="A0A7V8FYL8"/>
<keyword evidence="2" id="KW-0564">Palmitate</keyword>
<keyword evidence="2" id="KW-0812">Transmembrane</keyword>
<dbReference type="NCBIfam" id="TIGR01845">
    <property type="entry name" value="outer_NodT"/>
    <property type="match status" value="1"/>
</dbReference>
<comment type="subcellular location">
    <subcellularLocation>
        <location evidence="2">Cell membrane</location>
        <topology evidence="2">Lipid-anchor</topology>
    </subcellularLocation>
</comment>
<dbReference type="PANTHER" id="PTHR30203">
    <property type="entry name" value="OUTER MEMBRANE CATION EFFLUX PROTEIN"/>
    <property type="match status" value="1"/>
</dbReference>
<comment type="caution">
    <text evidence="3">The sequence shown here is derived from an EMBL/GenBank/DDBJ whole genome shotgun (WGS) entry which is preliminary data.</text>
</comment>
<keyword evidence="2" id="KW-1134">Transmembrane beta strand</keyword>
<dbReference type="Gene3D" id="1.20.1600.10">
    <property type="entry name" value="Outer membrane efflux proteins (OEP)"/>
    <property type="match status" value="1"/>
</dbReference>
<dbReference type="Gene3D" id="2.20.200.10">
    <property type="entry name" value="Outer membrane efflux proteins (OEP)"/>
    <property type="match status" value="1"/>
</dbReference>
<name>A0A7V8FYL8_9BURK</name>
<proteinExistence type="inferred from homology"/>
<keyword evidence="2" id="KW-0472">Membrane</keyword>
<dbReference type="EMBL" id="WNDX01000024">
    <property type="protein sequence ID" value="KAF1046047.1"/>
    <property type="molecule type" value="Genomic_DNA"/>
</dbReference>
<dbReference type="PROSITE" id="PS51257">
    <property type="entry name" value="PROKAR_LIPOPROTEIN"/>
    <property type="match status" value="1"/>
</dbReference>
<sequence length="474" mass="51138">MGVRLWPLLPWCGPLLLIGCATGQLPPQVDAQAPSSWREAWPDAPLPHQGEPARLQEWWRGYGDAALTQLIDAAQRNSPSLAAARTRMAQAGADHATAWAALRPRLDGQVAVVRESVHETGRRRTDLASTAQLGLQASWDLDLAGGQRAARHAAMLRAAGATRGWHAARVAVAAETAQYYFALRHCRRQNDLMRQEAAAQRRVEALSAAMAQAGMEAALGHAQESARSAQSDLQVADLGARCKAEIKSLTALTGVDETELHVWLDEAGELPDPDAGAFRLQALPAQLLRQRPDVLAAESDVAAASAEFDQVQRSRYPRLTLRGTIGVAKSRAGDSGAGTFTTWNLGPLALDVPLYDGGAHGAAVEASQARYAEAVSHYRASVRKAVADVETALLELNAGAERSRALQALLRSRDTELRSARAAYRAGLASEAQWRQAQRSWLAGRIEEGERRHQRRMAWLALYRAVGGGWQAAG</sequence>
<evidence type="ECO:0000256" key="1">
    <source>
        <dbReference type="ARBA" id="ARBA00007613"/>
    </source>
</evidence>
<dbReference type="GO" id="GO:0015562">
    <property type="term" value="F:efflux transmembrane transporter activity"/>
    <property type="evidence" value="ECO:0007669"/>
    <property type="project" value="InterPro"/>
</dbReference>
<gene>
    <name evidence="3" type="primary">oprJ_1</name>
    <name evidence="3" type="ORF">GAK35_01161</name>
</gene>